<dbReference type="EMBL" id="CVQI01032274">
    <property type="protein sequence ID" value="CRK40888.1"/>
    <property type="molecule type" value="Genomic_DNA"/>
</dbReference>
<evidence type="ECO:0000256" key="2">
    <source>
        <dbReference type="ARBA" id="ARBA00022723"/>
    </source>
</evidence>
<dbReference type="GO" id="GO:0046872">
    <property type="term" value="F:metal ion binding"/>
    <property type="evidence" value="ECO:0007669"/>
    <property type="project" value="UniProtKB-KW"/>
</dbReference>
<dbReference type="PANTHER" id="PTHR33973">
    <property type="entry name" value="OS07G0153300 PROTEIN"/>
    <property type="match status" value="1"/>
</dbReference>
<keyword evidence="3" id="KW-0862">Zinc</keyword>
<feature type="region of interest" description="Disordered" evidence="4">
    <location>
        <begin position="529"/>
        <end position="548"/>
    </location>
</feature>
<sequence length="734" mass="82048">MLAGIAYESLLGGWLDVALVLVFTAWREAALIRYTFVAVRSSLLNNHDTGLAVAWPYIKPLAIVSFAFLALGSWLHRTPAKQTTWPGLGKPLLIPAKTTHRRTFPAKHGFSYSYLVVGVPVGWTGSAGGMVSSGTELDSSGGCSVISWLRAKTFGTRAWFHVSEADHLGREPGTLETKLHNYLKSQDVDPNTYPHAYLVTAASFLGYNFNPVSFWYLYTTDKTLAAMILEVNNTFGERRMYFLPMDERVADEPDANTSKLSKSWPKDFHVSPFNSRKGSYSLQVHDLLSSNSNKPGRLDGTITLKSSKDHPKIVARLFQEGDPVDPTTASLATKLRFLLGWWWVGFVTFPRIVKEAGRLFFRRRLHVWFRPEPLKDSMGRVADTTERQLEPIFRDYLHHLVQQSGANLTVKYTSSSGDAPLIIQGTSPSGAVSKHTELQAADSDDHIEFRVLTPVFYTRFVHYAHDFEAVFSELRESETIWVSRPELLPRLFVSKKAAAPLRISSPLDFVYFKAIRALRERPERIERPLTSSAVAAPSEKAGTQRTEDLRQSRISGMDGFVLAHEDKHVRKLYRSLVLRVFLAERLALGSMELLWLQELVLRVGTAWAAVTYSADVDKPLLTGYDHCDDCQRQSGSTYSLVVVVPKDKLTIKGPTKSWAGKGSSGKDVHRIFCSECGSPIAHDPDAAPEIIALKGGTLDAEIKKTLKPDTEIWTVGKLPFCQETLAHPFKHMPE</sequence>
<keyword evidence="5" id="KW-1133">Transmembrane helix</keyword>
<protein>
    <recommendedName>
        <fullName evidence="6">CENP-V/GFA domain-containing protein</fullName>
    </recommendedName>
</protein>
<evidence type="ECO:0000259" key="6">
    <source>
        <dbReference type="PROSITE" id="PS51891"/>
    </source>
</evidence>
<keyword evidence="5" id="KW-0812">Transmembrane</keyword>
<organism evidence="7 8">
    <name type="scientific">Verticillium longisporum</name>
    <name type="common">Verticillium dahliae var. longisporum</name>
    <dbReference type="NCBI Taxonomy" id="100787"/>
    <lineage>
        <taxon>Eukaryota</taxon>
        <taxon>Fungi</taxon>
        <taxon>Dikarya</taxon>
        <taxon>Ascomycota</taxon>
        <taxon>Pezizomycotina</taxon>
        <taxon>Sordariomycetes</taxon>
        <taxon>Hypocreomycetidae</taxon>
        <taxon>Glomerellales</taxon>
        <taxon>Plectosphaerellaceae</taxon>
        <taxon>Verticillium</taxon>
    </lineage>
</organism>
<dbReference type="Pfam" id="PF04828">
    <property type="entry name" value="GFA"/>
    <property type="match status" value="1"/>
</dbReference>
<dbReference type="Gene3D" id="3.90.1590.10">
    <property type="entry name" value="glutathione-dependent formaldehyde- activating enzyme (gfa)"/>
    <property type="match status" value="1"/>
</dbReference>
<name>A0A0G4N349_VERLO</name>
<dbReference type="PROSITE" id="PS51891">
    <property type="entry name" value="CENP_V_GFA"/>
    <property type="match status" value="1"/>
</dbReference>
<feature type="domain" description="CENP-V/GFA" evidence="6">
    <location>
        <begin position="601"/>
        <end position="714"/>
    </location>
</feature>
<evidence type="ECO:0000256" key="5">
    <source>
        <dbReference type="SAM" id="Phobius"/>
    </source>
</evidence>
<dbReference type="Proteomes" id="UP000045706">
    <property type="component" value="Unassembled WGS sequence"/>
</dbReference>
<comment type="similarity">
    <text evidence="1">Belongs to the Gfa family.</text>
</comment>
<evidence type="ECO:0000256" key="1">
    <source>
        <dbReference type="ARBA" id="ARBA00005495"/>
    </source>
</evidence>
<gene>
    <name evidence="7" type="ORF">BN1723_004980</name>
</gene>
<evidence type="ECO:0000313" key="8">
    <source>
        <dbReference type="Proteomes" id="UP000045706"/>
    </source>
</evidence>
<keyword evidence="5" id="KW-0472">Membrane</keyword>
<dbReference type="InterPro" id="IPR010775">
    <property type="entry name" value="DUF1365"/>
</dbReference>
<dbReference type="Pfam" id="PF07103">
    <property type="entry name" value="DUF1365"/>
    <property type="match status" value="1"/>
</dbReference>
<dbReference type="SUPFAM" id="SSF51316">
    <property type="entry name" value="Mss4-like"/>
    <property type="match status" value="1"/>
</dbReference>
<dbReference type="PANTHER" id="PTHR33973:SF4">
    <property type="entry name" value="OS07G0153300 PROTEIN"/>
    <property type="match status" value="1"/>
</dbReference>
<dbReference type="GO" id="GO:0016846">
    <property type="term" value="F:carbon-sulfur lyase activity"/>
    <property type="evidence" value="ECO:0007669"/>
    <property type="project" value="InterPro"/>
</dbReference>
<evidence type="ECO:0000313" key="7">
    <source>
        <dbReference type="EMBL" id="CRK40888.1"/>
    </source>
</evidence>
<accession>A0A0G4N349</accession>
<dbReference type="InterPro" id="IPR006913">
    <property type="entry name" value="CENP-V/GFA"/>
</dbReference>
<evidence type="ECO:0000256" key="4">
    <source>
        <dbReference type="SAM" id="MobiDB-lite"/>
    </source>
</evidence>
<keyword evidence="2" id="KW-0479">Metal-binding</keyword>
<feature type="transmembrane region" description="Helical" evidence="5">
    <location>
        <begin position="57"/>
        <end position="75"/>
    </location>
</feature>
<proteinExistence type="inferred from homology"/>
<reference evidence="8" key="1">
    <citation type="submission" date="2015-05" db="EMBL/GenBank/DDBJ databases">
        <authorList>
            <person name="Fogelqvist Johan"/>
        </authorList>
    </citation>
    <scope>NUCLEOTIDE SEQUENCE [LARGE SCALE GENOMIC DNA]</scope>
</reference>
<dbReference type="AlphaFoldDB" id="A0A0G4N349"/>
<evidence type="ECO:0000256" key="3">
    <source>
        <dbReference type="ARBA" id="ARBA00022833"/>
    </source>
</evidence>
<dbReference type="InterPro" id="IPR011057">
    <property type="entry name" value="Mss4-like_sf"/>
</dbReference>